<sequence length="277" mass="28123">MSPDSSLSRRAALRLGAGAAFALAPLLGAAAARADPGAPSTAATAPLSGSFRSDARGGIETRWMIARTPGATGPARTVIALHGKDSDAAGVMALGVETALAEVARAGGAPLAVVSVDGGNGYWHARESGGDAGAMVLDELLPMLAEKGLDTSRVAFIGWSMGGYGALLLGGLLGPARTSAICAVSPALYTGWIPAMMNGAVDGPDDYARYSVFGAEALSVIPVRVDCGTSDQFYTATRKFTASLRRPPSGVGYPGGHDADGWRRQLPAELAWIAAQP</sequence>
<reference evidence="12" key="1">
    <citation type="submission" date="2020-07" db="EMBL/GenBank/DDBJ databases">
        <authorList>
            <person name="Pettersson B.M.F."/>
            <person name="Behra P.R.K."/>
            <person name="Ramesh M."/>
            <person name="Das S."/>
            <person name="Dasgupta S."/>
            <person name="Kirsebom L.A."/>
        </authorList>
    </citation>
    <scope>NUCLEOTIDE SEQUENCE</scope>
    <source>
        <strain evidence="12">DSM 44615</strain>
    </source>
</reference>
<keyword evidence="7" id="KW-0808">Transferase</keyword>
<dbReference type="GO" id="GO:0050348">
    <property type="term" value="F:trehalose O-mycolyltransferase activity"/>
    <property type="evidence" value="ECO:0007669"/>
    <property type="project" value="UniProtKB-EC"/>
</dbReference>
<dbReference type="InterPro" id="IPR000801">
    <property type="entry name" value="Esterase-like"/>
</dbReference>
<keyword evidence="13" id="KW-1185">Reference proteome</keyword>
<comment type="caution">
    <text evidence="12">The sequence shown here is derived from an EMBL/GenBank/DDBJ whole genome shotgun (WGS) entry which is preliminary data.</text>
</comment>
<organism evidence="12 13">
    <name type="scientific">[Mycobacterium] manitobense</name>
    <dbReference type="NCBI Taxonomy" id="190147"/>
    <lineage>
        <taxon>Bacteria</taxon>
        <taxon>Bacillati</taxon>
        <taxon>Actinomycetota</taxon>
        <taxon>Actinomycetes</taxon>
        <taxon>Mycobacteriales</taxon>
        <taxon>Mycobacteriaceae</taxon>
        <taxon>Mycolicibacterium</taxon>
    </lineage>
</organism>
<accession>A0A9X2YS87</accession>
<dbReference type="Gene3D" id="3.40.50.1820">
    <property type="entry name" value="alpha/beta hydrolase"/>
    <property type="match status" value="1"/>
</dbReference>
<evidence type="ECO:0000256" key="4">
    <source>
        <dbReference type="ARBA" id="ARBA00012820"/>
    </source>
</evidence>
<keyword evidence="11" id="KW-0732">Signal</keyword>
<reference evidence="12" key="2">
    <citation type="journal article" date="2022" name="BMC Genomics">
        <title>Comparative genome analysis of mycobacteria focusing on tRNA and non-coding RNA.</title>
        <authorList>
            <person name="Behra P.R.K."/>
            <person name="Pettersson B.M.F."/>
            <person name="Ramesh M."/>
            <person name="Das S."/>
            <person name="Dasgupta S."/>
            <person name="Kirsebom L.A."/>
        </authorList>
    </citation>
    <scope>NUCLEOTIDE SEQUENCE</scope>
    <source>
        <strain evidence="12">DSM 44615</strain>
    </source>
</reference>
<dbReference type="EC" id="2.3.1.122" evidence="4"/>
<dbReference type="InterPro" id="IPR050583">
    <property type="entry name" value="Mycobacterial_A85_antigen"/>
</dbReference>
<dbReference type="PROSITE" id="PS51318">
    <property type="entry name" value="TAT"/>
    <property type="match status" value="1"/>
</dbReference>
<dbReference type="Pfam" id="PF00756">
    <property type="entry name" value="Esterase"/>
    <property type="match status" value="1"/>
</dbReference>
<evidence type="ECO:0000256" key="1">
    <source>
        <dbReference type="ARBA" id="ARBA00000697"/>
    </source>
</evidence>
<evidence type="ECO:0000256" key="3">
    <source>
        <dbReference type="ARBA" id="ARBA00005874"/>
    </source>
</evidence>
<dbReference type="InterPro" id="IPR006311">
    <property type="entry name" value="TAT_signal"/>
</dbReference>
<protein>
    <recommendedName>
        <fullName evidence="9">Acyl-CoA:diacylglycerol acyltransferase</fullName>
        <ecNumber evidence="4">2.3.1.122</ecNumber>
        <ecNumber evidence="5">2.3.1.20</ecNumber>
    </recommendedName>
</protein>
<evidence type="ECO:0000256" key="2">
    <source>
        <dbReference type="ARBA" id="ARBA00004613"/>
    </source>
</evidence>
<evidence type="ECO:0000313" key="12">
    <source>
        <dbReference type="EMBL" id="MCV7172416.1"/>
    </source>
</evidence>
<name>A0A9X2YS87_9MYCO</name>
<comment type="catalytic activity">
    <reaction evidence="10">
        <text>an acyl-CoA + a 1,2-diacyl-sn-glycerol = a triacyl-sn-glycerol + CoA</text>
        <dbReference type="Rhea" id="RHEA:10868"/>
        <dbReference type="ChEBI" id="CHEBI:17815"/>
        <dbReference type="ChEBI" id="CHEBI:57287"/>
        <dbReference type="ChEBI" id="CHEBI:58342"/>
        <dbReference type="ChEBI" id="CHEBI:64615"/>
        <dbReference type="EC" id="2.3.1.20"/>
    </reaction>
</comment>
<dbReference type="RefSeq" id="WP_264014593.1">
    <property type="nucleotide sequence ID" value="NZ_JACKSJ010000184.1"/>
</dbReference>
<evidence type="ECO:0000256" key="10">
    <source>
        <dbReference type="ARBA" id="ARBA00048109"/>
    </source>
</evidence>
<keyword evidence="8" id="KW-0012">Acyltransferase</keyword>
<feature type="signal peptide" evidence="11">
    <location>
        <begin position="1"/>
        <end position="34"/>
    </location>
</feature>
<dbReference type="Proteomes" id="UP001140293">
    <property type="component" value="Unassembled WGS sequence"/>
</dbReference>
<comment type="similarity">
    <text evidence="3">Belongs to the mycobacterial A85 antigen family.</text>
</comment>
<keyword evidence="12" id="KW-0378">Hydrolase</keyword>
<dbReference type="SUPFAM" id="SSF53474">
    <property type="entry name" value="alpha/beta-Hydrolases"/>
    <property type="match status" value="1"/>
</dbReference>
<comment type="catalytic activity">
    <reaction evidence="1">
        <text>2 alpha,alpha'-trehalose 6-mycolate = alpha,alpha'-trehalose 6,6'-bismycolate + alpha,alpha-trehalose</text>
        <dbReference type="Rhea" id="RHEA:23472"/>
        <dbReference type="ChEBI" id="CHEBI:16551"/>
        <dbReference type="ChEBI" id="CHEBI:18195"/>
        <dbReference type="ChEBI" id="CHEBI:18234"/>
        <dbReference type="EC" id="2.3.1.122"/>
    </reaction>
</comment>
<dbReference type="GO" id="GO:0004144">
    <property type="term" value="F:diacylglycerol O-acyltransferase activity"/>
    <property type="evidence" value="ECO:0007669"/>
    <property type="project" value="UniProtKB-EC"/>
</dbReference>
<evidence type="ECO:0000256" key="11">
    <source>
        <dbReference type="SAM" id="SignalP"/>
    </source>
</evidence>
<evidence type="ECO:0000256" key="5">
    <source>
        <dbReference type="ARBA" id="ARBA00013244"/>
    </source>
</evidence>
<dbReference type="InterPro" id="IPR029058">
    <property type="entry name" value="AB_hydrolase_fold"/>
</dbReference>
<evidence type="ECO:0000256" key="7">
    <source>
        <dbReference type="ARBA" id="ARBA00022679"/>
    </source>
</evidence>
<feature type="chain" id="PRO_5040936587" description="Acyl-CoA:diacylglycerol acyltransferase" evidence="11">
    <location>
        <begin position="35"/>
        <end position="277"/>
    </location>
</feature>
<evidence type="ECO:0000256" key="8">
    <source>
        <dbReference type="ARBA" id="ARBA00023315"/>
    </source>
</evidence>
<dbReference type="PANTHER" id="PTHR48098">
    <property type="entry name" value="ENTEROCHELIN ESTERASE-RELATED"/>
    <property type="match status" value="1"/>
</dbReference>
<dbReference type="GO" id="GO:0016787">
    <property type="term" value="F:hydrolase activity"/>
    <property type="evidence" value="ECO:0007669"/>
    <property type="project" value="UniProtKB-KW"/>
</dbReference>
<dbReference type="PANTHER" id="PTHR48098:SF1">
    <property type="entry name" value="DIACYLGLYCEROL ACYLTRANSFERASE_MYCOLYLTRANSFERASE AG85A"/>
    <property type="match status" value="1"/>
</dbReference>
<dbReference type="GO" id="GO:0005576">
    <property type="term" value="C:extracellular region"/>
    <property type="evidence" value="ECO:0007669"/>
    <property type="project" value="UniProtKB-SubCell"/>
</dbReference>
<dbReference type="EMBL" id="JACKSJ010000184">
    <property type="protein sequence ID" value="MCV7172416.1"/>
    <property type="molecule type" value="Genomic_DNA"/>
</dbReference>
<evidence type="ECO:0000313" key="13">
    <source>
        <dbReference type="Proteomes" id="UP001140293"/>
    </source>
</evidence>
<gene>
    <name evidence="12" type="ORF">H7I41_21095</name>
</gene>
<evidence type="ECO:0000256" key="9">
    <source>
        <dbReference type="ARBA" id="ARBA00032572"/>
    </source>
</evidence>
<dbReference type="EC" id="2.3.1.20" evidence="5"/>
<proteinExistence type="inferred from homology"/>
<dbReference type="AlphaFoldDB" id="A0A9X2YS87"/>
<evidence type="ECO:0000256" key="6">
    <source>
        <dbReference type="ARBA" id="ARBA00022525"/>
    </source>
</evidence>
<comment type="subcellular location">
    <subcellularLocation>
        <location evidence="2">Secreted</location>
    </subcellularLocation>
</comment>
<keyword evidence="6" id="KW-0964">Secreted</keyword>